<dbReference type="InterPro" id="IPR050097">
    <property type="entry name" value="Ferredoxin-NADP_redctase_2"/>
</dbReference>
<gene>
    <name evidence="5" type="ORF">GCM10025867_43430</name>
</gene>
<sequence>MIVGGGAAGLSAAVTLGRARRSTVVVDAGEPRNAPADGVQGFVTRDGMSPAEFVRTGRAEASAYGVRFVDDSVVGVYGSLEAGFDVETATGAVLRARRLIVTSGLVDVLPSIPGLREHWGRGVVHCPYCHGWEIRDRAVGVVGVDGFAVHQALLFRQWTDRVTLLLHDGPDLSPEDLDKLEARRIEVVTGPIESVRGAASRLTGVTMSDGHHVPLEALAVAPGFRVRAEFLRPVGLLPTPHPLRPGTRLDADPTGRTAVAGVWAAGNVAEPMQQVVMAAASGVTAAAAVNADLIDAETAAAVAAGRAAASVAESR</sequence>
<dbReference type="InterPro" id="IPR023753">
    <property type="entry name" value="FAD/NAD-binding_dom"/>
</dbReference>
<comment type="catalytic activity">
    <reaction evidence="3">
        <text>[thioredoxin]-dithiol + NADP(+) = [thioredoxin]-disulfide + NADPH + H(+)</text>
        <dbReference type="Rhea" id="RHEA:20345"/>
        <dbReference type="Rhea" id="RHEA-COMP:10698"/>
        <dbReference type="Rhea" id="RHEA-COMP:10700"/>
        <dbReference type="ChEBI" id="CHEBI:15378"/>
        <dbReference type="ChEBI" id="CHEBI:29950"/>
        <dbReference type="ChEBI" id="CHEBI:50058"/>
        <dbReference type="ChEBI" id="CHEBI:57783"/>
        <dbReference type="ChEBI" id="CHEBI:58349"/>
        <dbReference type="EC" id="1.8.1.9"/>
    </reaction>
</comment>
<dbReference type="Pfam" id="PF07992">
    <property type="entry name" value="Pyr_redox_2"/>
    <property type="match status" value="1"/>
</dbReference>
<keyword evidence="1" id="KW-0285">Flavoprotein</keyword>
<dbReference type="PRINTS" id="PR00368">
    <property type="entry name" value="FADPNR"/>
</dbReference>
<dbReference type="PANTHER" id="PTHR48105">
    <property type="entry name" value="THIOREDOXIN REDUCTASE 1-RELATED-RELATED"/>
    <property type="match status" value="1"/>
</dbReference>
<evidence type="ECO:0000259" key="4">
    <source>
        <dbReference type="Pfam" id="PF07992"/>
    </source>
</evidence>
<evidence type="ECO:0000256" key="2">
    <source>
        <dbReference type="ARBA" id="ARBA00023002"/>
    </source>
</evidence>
<organism evidence="5 6">
    <name type="scientific">Frondihabitans sucicola</name>
    <dbReference type="NCBI Taxonomy" id="1268041"/>
    <lineage>
        <taxon>Bacteria</taxon>
        <taxon>Bacillati</taxon>
        <taxon>Actinomycetota</taxon>
        <taxon>Actinomycetes</taxon>
        <taxon>Micrococcales</taxon>
        <taxon>Microbacteriaceae</taxon>
        <taxon>Frondihabitans</taxon>
    </lineage>
</organism>
<keyword evidence="2" id="KW-0560">Oxidoreductase</keyword>
<evidence type="ECO:0000256" key="1">
    <source>
        <dbReference type="ARBA" id="ARBA00022630"/>
    </source>
</evidence>
<accession>A0ABM8GUF9</accession>
<keyword evidence="6" id="KW-1185">Reference proteome</keyword>
<evidence type="ECO:0000313" key="5">
    <source>
        <dbReference type="EMBL" id="BDZ52102.1"/>
    </source>
</evidence>
<name>A0ABM8GUF9_9MICO</name>
<evidence type="ECO:0000313" key="6">
    <source>
        <dbReference type="Proteomes" id="UP001321486"/>
    </source>
</evidence>
<feature type="domain" description="FAD/NAD(P)-binding" evidence="4">
    <location>
        <begin position="1"/>
        <end position="282"/>
    </location>
</feature>
<reference evidence="6" key="1">
    <citation type="journal article" date="2019" name="Int. J. Syst. Evol. Microbiol.">
        <title>The Global Catalogue of Microorganisms (GCM) 10K type strain sequencing project: providing services to taxonomists for standard genome sequencing and annotation.</title>
        <authorList>
            <consortium name="The Broad Institute Genomics Platform"/>
            <consortium name="The Broad Institute Genome Sequencing Center for Infectious Disease"/>
            <person name="Wu L."/>
            <person name="Ma J."/>
        </authorList>
    </citation>
    <scope>NUCLEOTIDE SEQUENCE [LARGE SCALE GENOMIC DNA]</scope>
    <source>
        <strain evidence="6">NBRC 108728</strain>
    </source>
</reference>
<dbReference type="PRINTS" id="PR00469">
    <property type="entry name" value="PNDRDTASEII"/>
</dbReference>
<proteinExistence type="predicted"/>
<evidence type="ECO:0000256" key="3">
    <source>
        <dbReference type="ARBA" id="ARBA00048132"/>
    </source>
</evidence>
<protein>
    <submittedName>
        <fullName evidence="5">Thioredoxin reductase</fullName>
    </submittedName>
</protein>
<dbReference type="Proteomes" id="UP001321486">
    <property type="component" value="Chromosome"/>
</dbReference>
<dbReference type="EMBL" id="AP027732">
    <property type="protein sequence ID" value="BDZ52102.1"/>
    <property type="molecule type" value="Genomic_DNA"/>
</dbReference>
<dbReference type="Gene3D" id="3.50.50.60">
    <property type="entry name" value="FAD/NAD(P)-binding domain"/>
    <property type="match status" value="2"/>
</dbReference>
<dbReference type="SUPFAM" id="SSF51905">
    <property type="entry name" value="FAD/NAD(P)-binding domain"/>
    <property type="match status" value="1"/>
</dbReference>
<dbReference type="InterPro" id="IPR036188">
    <property type="entry name" value="FAD/NAD-bd_sf"/>
</dbReference>